<dbReference type="GO" id="GO:0045893">
    <property type="term" value="P:positive regulation of DNA-templated transcription"/>
    <property type="evidence" value="ECO:0007669"/>
    <property type="project" value="InterPro"/>
</dbReference>
<reference evidence="7 8" key="1">
    <citation type="submission" date="2018-04" db="EMBL/GenBank/DDBJ databases">
        <title>Genomic Encyclopedia of Archaeal and Bacterial Type Strains, Phase II (KMG-II): from individual species to whole genera.</title>
        <authorList>
            <person name="Goeker M."/>
        </authorList>
    </citation>
    <scope>NUCLEOTIDE SEQUENCE [LARGE SCALE GENOMIC DNA]</scope>
    <source>
        <strain evidence="7 8">DSM 23382</strain>
    </source>
</reference>
<feature type="compositionally biased region" description="Polar residues" evidence="4">
    <location>
        <begin position="1"/>
        <end position="12"/>
    </location>
</feature>
<protein>
    <submittedName>
        <fullName evidence="7">IclR family transcriptional regulator</fullName>
    </submittedName>
</protein>
<dbReference type="GO" id="GO:0003677">
    <property type="term" value="F:DNA binding"/>
    <property type="evidence" value="ECO:0007669"/>
    <property type="project" value="UniProtKB-KW"/>
</dbReference>
<dbReference type="PANTHER" id="PTHR30136:SF34">
    <property type="entry name" value="TRANSCRIPTIONAL REGULATOR"/>
    <property type="match status" value="1"/>
</dbReference>
<dbReference type="PROSITE" id="PS51077">
    <property type="entry name" value="HTH_ICLR"/>
    <property type="match status" value="1"/>
</dbReference>
<dbReference type="InterPro" id="IPR036390">
    <property type="entry name" value="WH_DNA-bd_sf"/>
</dbReference>
<dbReference type="GO" id="GO:0003700">
    <property type="term" value="F:DNA-binding transcription factor activity"/>
    <property type="evidence" value="ECO:0007669"/>
    <property type="project" value="TreeGrafter"/>
</dbReference>
<evidence type="ECO:0000256" key="2">
    <source>
        <dbReference type="ARBA" id="ARBA00023125"/>
    </source>
</evidence>
<dbReference type="OrthoDB" id="9807558at2"/>
<organism evidence="7 8">
    <name type="scientific">Breoghania corrubedonensis</name>
    <dbReference type="NCBI Taxonomy" id="665038"/>
    <lineage>
        <taxon>Bacteria</taxon>
        <taxon>Pseudomonadati</taxon>
        <taxon>Pseudomonadota</taxon>
        <taxon>Alphaproteobacteria</taxon>
        <taxon>Hyphomicrobiales</taxon>
        <taxon>Stappiaceae</taxon>
        <taxon>Breoghania</taxon>
    </lineage>
</organism>
<keyword evidence="3" id="KW-0804">Transcription</keyword>
<feature type="region of interest" description="Disordered" evidence="4">
    <location>
        <begin position="1"/>
        <end position="28"/>
    </location>
</feature>
<dbReference type="RefSeq" id="WP_107988149.1">
    <property type="nucleotide sequence ID" value="NZ_QAYG01000001.1"/>
</dbReference>
<keyword evidence="1" id="KW-0805">Transcription regulation</keyword>
<dbReference type="EMBL" id="QAYG01000001">
    <property type="protein sequence ID" value="PTW62602.1"/>
    <property type="molecule type" value="Genomic_DNA"/>
</dbReference>
<dbReference type="Gene3D" id="3.30.450.40">
    <property type="match status" value="1"/>
</dbReference>
<dbReference type="PROSITE" id="PS51078">
    <property type="entry name" value="ICLR_ED"/>
    <property type="match status" value="1"/>
</dbReference>
<dbReference type="Pfam" id="PF09339">
    <property type="entry name" value="HTH_IclR"/>
    <property type="match status" value="1"/>
</dbReference>
<evidence type="ECO:0000256" key="4">
    <source>
        <dbReference type="SAM" id="MobiDB-lite"/>
    </source>
</evidence>
<gene>
    <name evidence="7" type="ORF">C8N35_101648</name>
</gene>
<dbReference type="AlphaFoldDB" id="A0A2T5VFR9"/>
<dbReference type="GO" id="GO:0045892">
    <property type="term" value="P:negative regulation of DNA-templated transcription"/>
    <property type="evidence" value="ECO:0007669"/>
    <property type="project" value="TreeGrafter"/>
</dbReference>
<evidence type="ECO:0000256" key="1">
    <source>
        <dbReference type="ARBA" id="ARBA00023015"/>
    </source>
</evidence>
<comment type="caution">
    <text evidence="7">The sequence shown here is derived from an EMBL/GenBank/DDBJ whole genome shotgun (WGS) entry which is preliminary data.</text>
</comment>
<name>A0A2T5VFR9_9HYPH</name>
<evidence type="ECO:0000259" key="6">
    <source>
        <dbReference type="PROSITE" id="PS51078"/>
    </source>
</evidence>
<sequence length="285" mass="31171">MTQLIATPQTQPEGDGADQPGGEEETPRGREFVSSLERGLKVMQALGDAPEGLTLTDVAGRIGLTRATARRFLLTLVELGYVRQERRLFLLTPKVLSLGVTYLSNRPIWQTAEPVMRELSRRVNESCSAAVLDGTEVVYVARVAGKRIMSVNITIGTRLPALVTSMGRVLLSNLSPTALHAFLAKAEIERFTQYTVTDRDALAAEINKVRTRGYAIVDQELEVGLRSIAVPLRDRAGRAFAGLNISTQTARVSSETLVTDFLPLMREAARRIGDFYGTQPQASLS</sequence>
<dbReference type="InterPro" id="IPR012794">
    <property type="entry name" value="PcaR_PcaU"/>
</dbReference>
<feature type="domain" description="IclR-ED" evidence="6">
    <location>
        <begin position="94"/>
        <end position="278"/>
    </location>
</feature>
<keyword evidence="8" id="KW-1185">Reference proteome</keyword>
<dbReference type="Proteomes" id="UP000244081">
    <property type="component" value="Unassembled WGS sequence"/>
</dbReference>
<dbReference type="PANTHER" id="PTHR30136">
    <property type="entry name" value="HELIX-TURN-HELIX TRANSCRIPTIONAL REGULATOR, ICLR FAMILY"/>
    <property type="match status" value="1"/>
</dbReference>
<dbReference type="SUPFAM" id="SSF46785">
    <property type="entry name" value="Winged helix' DNA-binding domain"/>
    <property type="match status" value="1"/>
</dbReference>
<feature type="domain" description="HTH iclR-type" evidence="5">
    <location>
        <begin position="33"/>
        <end position="93"/>
    </location>
</feature>
<dbReference type="GO" id="GO:0046278">
    <property type="term" value="P:3,4-dihydroxybenzoate metabolic process"/>
    <property type="evidence" value="ECO:0007669"/>
    <property type="project" value="InterPro"/>
</dbReference>
<dbReference type="FunFam" id="1.10.10.10:FF:000056">
    <property type="entry name" value="IclR family transcriptional regulator"/>
    <property type="match status" value="1"/>
</dbReference>
<evidence type="ECO:0000259" key="5">
    <source>
        <dbReference type="PROSITE" id="PS51077"/>
    </source>
</evidence>
<dbReference type="Gene3D" id="1.10.10.10">
    <property type="entry name" value="Winged helix-like DNA-binding domain superfamily/Winged helix DNA-binding domain"/>
    <property type="match status" value="1"/>
</dbReference>
<dbReference type="InterPro" id="IPR029016">
    <property type="entry name" value="GAF-like_dom_sf"/>
</dbReference>
<dbReference type="InterPro" id="IPR050707">
    <property type="entry name" value="HTH_MetabolicPath_Reg"/>
</dbReference>
<accession>A0A2T5VFR9</accession>
<proteinExistence type="predicted"/>
<dbReference type="Pfam" id="PF01614">
    <property type="entry name" value="IclR_C"/>
    <property type="match status" value="1"/>
</dbReference>
<dbReference type="InterPro" id="IPR036388">
    <property type="entry name" value="WH-like_DNA-bd_sf"/>
</dbReference>
<dbReference type="NCBIfam" id="TIGR02431">
    <property type="entry name" value="pcaR_pcaU"/>
    <property type="match status" value="1"/>
</dbReference>
<evidence type="ECO:0000256" key="3">
    <source>
        <dbReference type="ARBA" id="ARBA00023163"/>
    </source>
</evidence>
<dbReference type="SMART" id="SM00346">
    <property type="entry name" value="HTH_ICLR"/>
    <property type="match status" value="1"/>
</dbReference>
<dbReference type="InterPro" id="IPR005471">
    <property type="entry name" value="Tscrpt_reg_IclR_N"/>
</dbReference>
<keyword evidence="2" id="KW-0238">DNA-binding</keyword>
<dbReference type="InterPro" id="IPR014757">
    <property type="entry name" value="Tscrpt_reg_IclR_C"/>
</dbReference>
<evidence type="ECO:0000313" key="8">
    <source>
        <dbReference type="Proteomes" id="UP000244081"/>
    </source>
</evidence>
<dbReference type="SUPFAM" id="SSF55781">
    <property type="entry name" value="GAF domain-like"/>
    <property type="match status" value="1"/>
</dbReference>
<evidence type="ECO:0000313" key="7">
    <source>
        <dbReference type="EMBL" id="PTW62602.1"/>
    </source>
</evidence>